<proteinExistence type="predicted"/>
<name>A0A369KCU2_HYPMA</name>
<evidence type="ECO:0000313" key="2">
    <source>
        <dbReference type="EMBL" id="RDB30485.1"/>
    </source>
</evidence>
<feature type="region of interest" description="Disordered" evidence="1">
    <location>
        <begin position="79"/>
        <end position="100"/>
    </location>
</feature>
<evidence type="ECO:0000313" key="3">
    <source>
        <dbReference type="Proteomes" id="UP000076154"/>
    </source>
</evidence>
<keyword evidence="3" id="KW-1185">Reference proteome</keyword>
<organism evidence="2 3">
    <name type="scientific">Hypsizygus marmoreus</name>
    <name type="common">White beech mushroom</name>
    <name type="synonym">Agaricus marmoreus</name>
    <dbReference type="NCBI Taxonomy" id="39966"/>
    <lineage>
        <taxon>Eukaryota</taxon>
        <taxon>Fungi</taxon>
        <taxon>Dikarya</taxon>
        <taxon>Basidiomycota</taxon>
        <taxon>Agaricomycotina</taxon>
        <taxon>Agaricomycetes</taxon>
        <taxon>Agaricomycetidae</taxon>
        <taxon>Agaricales</taxon>
        <taxon>Tricholomatineae</taxon>
        <taxon>Lyophyllaceae</taxon>
        <taxon>Hypsizygus</taxon>
    </lineage>
</organism>
<dbReference type="EMBL" id="LUEZ02000005">
    <property type="protein sequence ID" value="RDB30485.1"/>
    <property type="molecule type" value="Genomic_DNA"/>
</dbReference>
<protein>
    <submittedName>
        <fullName evidence="2">Uncharacterized protein</fullName>
    </submittedName>
</protein>
<evidence type="ECO:0000256" key="1">
    <source>
        <dbReference type="SAM" id="MobiDB-lite"/>
    </source>
</evidence>
<accession>A0A369KCU2</accession>
<dbReference type="InParanoid" id="A0A369KCU2"/>
<dbReference type="AlphaFoldDB" id="A0A369KCU2"/>
<comment type="caution">
    <text evidence="2">The sequence shown here is derived from an EMBL/GenBank/DDBJ whole genome shotgun (WGS) entry which is preliminary data.</text>
</comment>
<gene>
    <name evidence="2" type="ORF">Hypma_007127</name>
</gene>
<reference evidence="2" key="1">
    <citation type="submission" date="2018-04" db="EMBL/GenBank/DDBJ databases">
        <title>Whole genome sequencing of Hypsizygus marmoreus.</title>
        <authorList>
            <person name="Choi I.-G."/>
            <person name="Min B."/>
            <person name="Kim J.-G."/>
            <person name="Kim S."/>
            <person name="Oh Y.-L."/>
            <person name="Kong W.-S."/>
            <person name="Park H."/>
            <person name="Jeong J."/>
            <person name="Song E.-S."/>
        </authorList>
    </citation>
    <scope>NUCLEOTIDE SEQUENCE [LARGE SCALE GENOMIC DNA]</scope>
    <source>
        <strain evidence="2">51987-8</strain>
    </source>
</reference>
<dbReference type="Proteomes" id="UP000076154">
    <property type="component" value="Unassembled WGS sequence"/>
</dbReference>
<sequence>MVINSRSEAVEEDEDDHGISRHICSRGYRIVILNLDEKPLTARLPLLAMKFTSPCPLTLKHMRRSIEYPPALWLKATKRRRKKKEGIRAGTRRGAEGWNPQPEVKEQFEVEYVREQRLKKYVQVTPDHDLFHVEKTRRISQRKEETRRRVARVW</sequence>